<sequence>MSGIQSRFKTLAFGFLAMFFSFMWIPALLLQSRSAPFPEFSPQKPLKLLCLVIVAVLYFLILNKLSLVLSKISHRKLLFWTLALYALFQTAFIFIFPVNAYEDAVIVRKLALQFIEGNYTSLGTGKYLGYFPNNIGITVFFALLYNFFPNSYFTLRITNMIFNTISARLIYDIYLELYPEKRHKAYGVLLLAVSFAPPVLLINFTYGDILCNTFCLAAVLNAIRFVRHKAGHYGCYTALCLMAANFLRNVALLFLAAIVLYWLLNMRSKCGYSLKSPGCAALAIMLFNLPLKLLSLIGLKTGILTEPVGLHSNPVWRWVNMGFPGKKLGYWDGGRNTAIFVNRFKCDKHAAGRFFINEILEKYKADGFVSVLKAYARKTFWLWTEGTYSVNYYGLSQALRADRFMLYSTPFLRYIEPWDTTARLWLAWSLHSLNWLQLVFSSLYLFSAAIRKDFRMELLIYILYMYMGFYLLWEIKSRYLFGIYPVLLIMSYSFSEKIYNFIFKRKSRKA</sequence>
<dbReference type="Proteomes" id="UP000191554">
    <property type="component" value="Unassembled WGS sequence"/>
</dbReference>
<accession>A0A1V4SMC4</accession>
<dbReference type="RefSeq" id="WP_242656447.1">
    <property type="nucleotide sequence ID" value="NZ_MZGX01000006.1"/>
</dbReference>
<evidence type="ECO:0000313" key="3">
    <source>
        <dbReference type="Proteomes" id="UP000191554"/>
    </source>
</evidence>
<feature type="transmembrane region" description="Helical" evidence="1">
    <location>
        <begin position="185"/>
        <end position="202"/>
    </location>
</feature>
<feature type="transmembrane region" description="Helical" evidence="1">
    <location>
        <begin position="276"/>
        <end position="299"/>
    </location>
</feature>
<feature type="transmembrane region" description="Helical" evidence="1">
    <location>
        <begin position="458"/>
        <end position="473"/>
    </location>
</feature>
<evidence type="ECO:0000256" key="1">
    <source>
        <dbReference type="SAM" id="Phobius"/>
    </source>
</evidence>
<gene>
    <name evidence="2" type="ORF">CLHUN_11750</name>
</gene>
<proteinExistence type="predicted"/>
<organism evidence="2 3">
    <name type="scientific">Ruminiclostridium hungatei</name>
    <name type="common">Clostridium hungatei</name>
    <dbReference type="NCBI Taxonomy" id="48256"/>
    <lineage>
        <taxon>Bacteria</taxon>
        <taxon>Bacillati</taxon>
        <taxon>Bacillota</taxon>
        <taxon>Clostridia</taxon>
        <taxon>Eubacteriales</taxon>
        <taxon>Oscillospiraceae</taxon>
        <taxon>Ruminiclostridium</taxon>
    </lineage>
</organism>
<reference evidence="2 3" key="1">
    <citation type="submission" date="2017-03" db="EMBL/GenBank/DDBJ databases">
        <title>Genome sequence of Clostridium hungatei DSM 14427.</title>
        <authorList>
            <person name="Poehlein A."/>
            <person name="Daniel R."/>
        </authorList>
    </citation>
    <scope>NUCLEOTIDE SEQUENCE [LARGE SCALE GENOMIC DNA]</scope>
    <source>
        <strain evidence="2 3">DSM 14427</strain>
    </source>
</reference>
<dbReference type="EMBL" id="MZGX01000006">
    <property type="protein sequence ID" value="OPX44943.1"/>
    <property type="molecule type" value="Genomic_DNA"/>
</dbReference>
<evidence type="ECO:0008006" key="4">
    <source>
        <dbReference type="Google" id="ProtNLM"/>
    </source>
</evidence>
<keyword evidence="1" id="KW-0812">Transmembrane</keyword>
<keyword evidence="1" id="KW-0472">Membrane</keyword>
<name>A0A1V4SMC4_RUMHU</name>
<feature type="transmembrane region" description="Helical" evidence="1">
    <location>
        <begin position="127"/>
        <end position="148"/>
    </location>
</feature>
<feature type="transmembrane region" description="Helical" evidence="1">
    <location>
        <begin position="12"/>
        <end position="31"/>
    </location>
</feature>
<protein>
    <recommendedName>
        <fullName evidence="4">Glycosyltransferase RgtA/B/C/D-like domain-containing protein</fullName>
    </recommendedName>
</protein>
<dbReference type="AlphaFoldDB" id="A0A1V4SMC4"/>
<feature type="transmembrane region" description="Helical" evidence="1">
    <location>
        <begin position="425"/>
        <end position="446"/>
    </location>
</feature>
<feature type="transmembrane region" description="Helical" evidence="1">
    <location>
        <begin position="246"/>
        <end position="264"/>
    </location>
</feature>
<feature type="transmembrane region" description="Helical" evidence="1">
    <location>
        <begin position="479"/>
        <end position="499"/>
    </location>
</feature>
<feature type="transmembrane region" description="Helical" evidence="1">
    <location>
        <begin position="46"/>
        <end position="65"/>
    </location>
</feature>
<dbReference type="STRING" id="48256.CLHUN_11750"/>
<keyword evidence="1" id="KW-1133">Transmembrane helix</keyword>
<evidence type="ECO:0000313" key="2">
    <source>
        <dbReference type="EMBL" id="OPX44943.1"/>
    </source>
</evidence>
<keyword evidence="3" id="KW-1185">Reference proteome</keyword>
<feature type="transmembrane region" description="Helical" evidence="1">
    <location>
        <begin position="77"/>
        <end position="98"/>
    </location>
</feature>
<comment type="caution">
    <text evidence="2">The sequence shown here is derived from an EMBL/GenBank/DDBJ whole genome shotgun (WGS) entry which is preliminary data.</text>
</comment>